<feature type="region of interest" description="Disordered" evidence="1">
    <location>
        <begin position="21"/>
        <end position="80"/>
    </location>
</feature>
<feature type="region of interest" description="Disordered" evidence="1">
    <location>
        <begin position="272"/>
        <end position="295"/>
    </location>
</feature>
<dbReference type="Pfam" id="PF05536">
    <property type="entry name" value="Neurochondrin"/>
    <property type="match status" value="1"/>
</dbReference>
<gene>
    <name evidence="2" type="ORF">MICPUCDRAFT_43033</name>
</gene>
<proteinExistence type="predicted"/>
<feature type="compositionally biased region" description="Basic and acidic residues" evidence="1">
    <location>
        <begin position="166"/>
        <end position="178"/>
    </location>
</feature>
<dbReference type="OrthoDB" id="8962942at2759"/>
<evidence type="ECO:0000313" key="2">
    <source>
        <dbReference type="EMBL" id="EEH52220.1"/>
    </source>
</evidence>
<dbReference type="RefSeq" id="XP_003063847.1">
    <property type="nucleotide sequence ID" value="XM_003063801.1"/>
</dbReference>
<feature type="compositionally biased region" description="Acidic residues" evidence="1">
    <location>
        <begin position="56"/>
        <end position="73"/>
    </location>
</feature>
<sequence>MADPDAALANMENLMRRYEEMRATGKIDGGDSDDDGSDAEGDVPDDFDEGGGWIDDGSDDGSDDDDDLDVDDAREDRELTPEEAKREFLVSECVRMLSSGAREKKFVGMLLATKIGDADARALERVARAKSFSPFLTSMLRAAPAPVTAEDLAGDDDDDATTTTTMKRETIEREREERARSSHALSLAVCAALCRSPRVAARDDMLERLPLFINAMMRRGRYASISPAGVHDACEAVTAIVSSGKEDAEAIAAEGGALVACSIAIRDAAAETRGDGDGDGDGNGDENGGNPDADARFHPLLPAMTLLARLLEIPAIAAEIEVPGGVGGGGVDEKNQSRSREARAVAQATPALAAVVASRPGTPLAIEALRCLAMILSTLPARAAAGPSGGGLLSFELRRVARKSGGGERDGNQMLDDLRGGVACVLRSKSPREIRLLALDLCAAATSIAGPRWLCRDDLGRAAAAAGRQPRTVPFYRLALELTRVELAVTLHDLTRDDLELRQRARAMLSVPLVTFERLVAALAIDASAEDEDFGGGGGKSLMSAETAHAAVTTLADAAGALIDFLELYAHSGAFSLHWSPYDRVRVVNADP</sequence>
<dbReference type="Proteomes" id="UP000001876">
    <property type="component" value="Unassembled WGS sequence"/>
</dbReference>
<dbReference type="EMBL" id="GG663749">
    <property type="protein sequence ID" value="EEH52220.1"/>
    <property type="molecule type" value="Genomic_DNA"/>
</dbReference>
<evidence type="ECO:0000313" key="3">
    <source>
        <dbReference type="Proteomes" id="UP000001876"/>
    </source>
</evidence>
<dbReference type="AlphaFoldDB" id="C1N768"/>
<feature type="region of interest" description="Disordered" evidence="1">
    <location>
        <begin position="149"/>
        <end position="178"/>
    </location>
</feature>
<protein>
    <submittedName>
        <fullName evidence="2">Predicted protein</fullName>
    </submittedName>
</protein>
<accession>C1N768</accession>
<dbReference type="GeneID" id="9689288"/>
<evidence type="ECO:0000256" key="1">
    <source>
        <dbReference type="SAM" id="MobiDB-lite"/>
    </source>
</evidence>
<feature type="compositionally biased region" description="Acidic residues" evidence="1">
    <location>
        <begin position="30"/>
        <end position="49"/>
    </location>
</feature>
<dbReference type="PANTHER" id="PTHR13109">
    <property type="entry name" value="NEUROCHONDRIN"/>
    <property type="match status" value="1"/>
</dbReference>
<dbReference type="InterPro" id="IPR008709">
    <property type="entry name" value="Neurochondrin"/>
</dbReference>
<dbReference type="PANTHER" id="PTHR13109:SF7">
    <property type="entry name" value="NEUROCHONDRIN"/>
    <property type="match status" value="1"/>
</dbReference>
<name>C1N768_MICPC</name>
<organism evidence="3">
    <name type="scientific">Micromonas pusilla (strain CCMP1545)</name>
    <name type="common">Picoplanktonic green alga</name>
    <dbReference type="NCBI Taxonomy" id="564608"/>
    <lineage>
        <taxon>Eukaryota</taxon>
        <taxon>Viridiplantae</taxon>
        <taxon>Chlorophyta</taxon>
        <taxon>Mamiellophyceae</taxon>
        <taxon>Mamiellales</taxon>
        <taxon>Mamiellaceae</taxon>
        <taxon>Micromonas</taxon>
    </lineage>
</organism>
<dbReference type="KEGG" id="mpp:MICPUCDRAFT_43033"/>
<keyword evidence="3" id="KW-1185">Reference proteome</keyword>
<reference evidence="2 3" key="1">
    <citation type="journal article" date="2009" name="Science">
        <title>Green evolution and dynamic adaptations revealed by genomes of the marine picoeukaryotes Micromonas.</title>
        <authorList>
            <person name="Worden A.Z."/>
            <person name="Lee J.H."/>
            <person name="Mock T."/>
            <person name="Rouze P."/>
            <person name="Simmons M.P."/>
            <person name="Aerts A.L."/>
            <person name="Allen A.E."/>
            <person name="Cuvelier M.L."/>
            <person name="Derelle E."/>
            <person name="Everett M.V."/>
            <person name="Foulon E."/>
            <person name="Grimwood J."/>
            <person name="Gundlach H."/>
            <person name="Henrissat B."/>
            <person name="Napoli C."/>
            <person name="McDonald S.M."/>
            <person name="Parker M.S."/>
            <person name="Rombauts S."/>
            <person name="Salamov A."/>
            <person name="Von Dassow P."/>
            <person name="Badger J.H."/>
            <person name="Coutinho P.M."/>
            <person name="Demir E."/>
            <person name="Dubchak I."/>
            <person name="Gentemann C."/>
            <person name="Eikrem W."/>
            <person name="Gready J.E."/>
            <person name="John U."/>
            <person name="Lanier W."/>
            <person name="Lindquist E.A."/>
            <person name="Lucas S."/>
            <person name="Mayer K.F."/>
            <person name="Moreau H."/>
            <person name="Not F."/>
            <person name="Otillar R."/>
            <person name="Panaud O."/>
            <person name="Pangilinan J."/>
            <person name="Paulsen I."/>
            <person name="Piegu B."/>
            <person name="Poliakov A."/>
            <person name="Robbens S."/>
            <person name="Schmutz J."/>
            <person name="Toulza E."/>
            <person name="Wyss T."/>
            <person name="Zelensky A."/>
            <person name="Zhou K."/>
            <person name="Armbrust E.V."/>
            <person name="Bhattacharya D."/>
            <person name="Goodenough U.W."/>
            <person name="Van de Peer Y."/>
            <person name="Grigoriev I.V."/>
        </authorList>
    </citation>
    <scope>NUCLEOTIDE SEQUENCE [LARGE SCALE GENOMIC DNA]</scope>
    <source>
        <strain evidence="2 3">CCMP1545</strain>
    </source>
</reference>